<accession>A0A916Y0L0</accession>
<name>A0A916Y0L0_9MICO</name>
<dbReference type="GO" id="GO:0006811">
    <property type="term" value="P:monoatomic ion transport"/>
    <property type="evidence" value="ECO:0007669"/>
    <property type="project" value="UniProtKB-KW"/>
</dbReference>
<comment type="caution">
    <text evidence="6">The sequence shown here is derived from an EMBL/GenBank/DDBJ whole genome shotgun (WGS) entry which is preliminary data.</text>
</comment>
<evidence type="ECO:0000256" key="4">
    <source>
        <dbReference type="ARBA" id="ARBA00023065"/>
    </source>
</evidence>
<evidence type="ECO:0000256" key="3">
    <source>
        <dbReference type="ARBA" id="ARBA00022475"/>
    </source>
</evidence>
<keyword evidence="2" id="KW-0813">Transport</keyword>
<dbReference type="AlphaFoldDB" id="A0A916Y0L0"/>
<reference evidence="6" key="1">
    <citation type="journal article" date="2014" name="Int. J. Syst. Evol. Microbiol.">
        <title>Complete genome sequence of Corynebacterium casei LMG S-19264T (=DSM 44701T), isolated from a smear-ripened cheese.</title>
        <authorList>
            <consortium name="US DOE Joint Genome Institute (JGI-PGF)"/>
            <person name="Walter F."/>
            <person name="Albersmeier A."/>
            <person name="Kalinowski J."/>
            <person name="Ruckert C."/>
        </authorList>
    </citation>
    <scope>NUCLEOTIDE SEQUENCE</scope>
    <source>
        <strain evidence="6">CGMCC 1.15152</strain>
    </source>
</reference>
<organism evidence="6 7">
    <name type="scientific">Microbacterium faecale</name>
    <dbReference type="NCBI Taxonomy" id="1804630"/>
    <lineage>
        <taxon>Bacteria</taxon>
        <taxon>Bacillati</taxon>
        <taxon>Actinomycetota</taxon>
        <taxon>Actinomycetes</taxon>
        <taxon>Micrococcales</taxon>
        <taxon>Microbacteriaceae</taxon>
        <taxon>Microbacterium</taxon>
    </lineage>
</organism>
<dbReference type="Proteomes" id="UP000633205">
    <property type="component" value="Unassembled WGS sequence"/>
</dbReference>
<evidence type="ECO:0008006" key="8">
    <source>
        <dbReference type="Google" id="ProtNLM"/>
    </source>
</evidence>
<keyword evidence="5" id="KW-0472">Membrane</keyword>
<reference evidence="6" key="2">
    <citation type="submission" date="2020-09" db="EMBL/GenBank/DDBJ databases">
        <authorList>
            <person name="Sun Q."/>
            <person name="Zhou Y."/>
        </authorList>
    </citation>
    <scope>NUCLEOTIDE SEQUENCE</scope>
    <source>
        <strain evidence="6">CGMCC 1.15152</strain>
    </source>
</reference>
<dbReference type="RefSeq" id="WP_188710513.1">
    <property type="nucleotide sequence ID" value="NZ_BMHO01000001.1"/>
</dbReference>
<evidence type="ECO:0000256" key="5">
    <source>
        <dbReference type="ARBA" id="ARBA00023136"/>
    </source>
</evidence>
<evidence type="ECO:0000313" key="7">
    <source>
        <dbReference type="Proteomes" id="UP000633205"/>
    </source>
</evidence>
<dbReference type="PANTHER" id="PTHR42771">
    <property type="entry name" value="IRON(3+)-HYDROXAMATE IMPORT ATP-BINDING PROTEIN FHUC"/>
    <property type="match status" value="1"/>
</dbReference>
<evidence type="ECO:0000256" key="1">
    <source>
        <dbReference type="ARBA" id="ARBA00004202"/>
    </source>
</evidence>
<evidence type="ECO:0000313" key="6">
    <source>
        <dbReference type="EMBL" id="GGD25931.1"/>
    </source>
</evidence>
<keyword evidence="4" id="KW-0406">Ion transport</keyword>
<keyword evidence="3" id="KW-1003">Cell membrane</keyword>
<dbReference type="PANTHER" id="PTHR42771:SF2">
    <property type="entry name" value="IRON(3+)-HYDROXAMATE IMPORT ATP-BINDING PROTEIN FHUC"/>
    <property type="match status" value="1"/>
</dbReference>
<evidence type="ECO:0000256" key="2">
    <source>
        <dbReference type="ARBA" id="ARBA00022448"/>
    </source>
</evidence>
<dbReference type="EMBL" id="BMHO01000001">
    <property type="protein sequence ID" value="GGD25931.1"/>
    <property type="molecule type" value="Genomic_DNA"/>
</dbReference>
<dbReference type="GO" id="GO:0005886">
    <property type="term" value="C:plasma membrane"/>
    <property type="evidence" value="ECO:0007669"/>
    <property type="project" value="UniProtKB-SubCell"/>
</dbReference>
<comment type="subcellular location">
    <subcellularLocation>
        <location evidence="1">Cell membrane</location>
        <topology evidence="1">Peripheral membrane protein</topology>
    </subcellularLocation>
</comment>
<gene>
    <name evidence="6" type="ORF">GCM10010915_02480</name>
</gene>
<protein>
    <recommendedName>
        <fullName evidence="8">Fe/B12 periplasmic-binding domain-containing protein</fullName>
    </recommendedName>
</protein>
<sequence>MPCHRTEAQPETIIMDCYAYSSLHEYGIEPDALFGFDCENSFVMGDIDTSGIERVGQDGEIAARYADHVVAMKGGAVVGTGDPATVITEDLVADVFGLDARVIPDPESGSPLVVPRWRH</sequence>
<dbReference type="InterPro" id="IPR051535">
    <property type="entry name" value="Siderophore_ABC-ATPase"/>
</dbReference>
<dbReference type="Gene3D" id="3.40.50.1980">
    <property type="entry name" value="Nitrogenase molybdenum iron protein domain"/>
    <property type="match status" value="1"/>
</dbReference>
<proteinExistence type="predicted"/>
<keyword evidence="7" id="KW-1185">Reference proteome</keyword>